<dbReference type="FunFam" id="3.40.718.10:FF:000003">
    <property type="entry name" value="Isocitrate dehydrogenase [NAD] subunit, mitochondrial"/>
    <property type="match status" value="1"/>
</dbReference>
<dbReference type="GO" id="GO:0005739">
    <property type="term" value="C:mitochondrion"/>
    <property type="evidence" value="ECO:0007669"/>
    <property type="project" value="UniProtKB-SubCell"/>
</dbReference>
<comment type="cofactor">
    <cofactor evidence="1">
        <name>Mn(2+)</name>
        <dbReference type="ChEBI" id="CHEBI:29035"/>
    </cofactor>
</comment>
<comment type="subunit">
    <text evidence="10">Heterooligomer of subunits alpha, beta, and gamma in the apparent ratio of 2:1:1.</text>
</comment>
<dbReference type="Gene3D" id="3.40.718.10">
    <property type="entry name" value="Isopropylmalate Dehydrogenase"/>
    <property type="match status" value="1"/>
</dbReference>
<protein>
    <recommendedName>
        <fullName evidence="11">Isocitrate dehydrogenase [NAD] subunit, mitochondrial</fullName>
    </recommendedName>
</protein>
<reference evidence="15" key="1">
    <citation type="journal article" date="2020" name="PLoS Negl. Trop. Dis.">
        <title>High-quality nuclear genome for Sarcoptes scabiei-A critical resource for a neglected parasite.</title>
        <authorList>
            <person name="Korhonen P.K."/>
            <person name="Gasser R.B."/>
            <person name="Ma G."/>
            <person name="Wang T."/>
            <person name="Stroehlein A.J."/>
            <person name="Young N.D."/>
            <person name="Ang C.S."/>
            <person name="Fernando D.D."/>
            <person name="Lu H.C."/>
            <person name="Taylor S."/>
            <person name="Reynolds S.L."/>
            <person name="Mofiz E."/>
            <person name="Najaraj S.H."/>
            <person name="Gowda H."/>
            <person name="Madugundu A."/>
            <person name="Renuse S."/>
            <person name="Holt D."/>
            <person name="Pandey A."/>
            <person name="Papenfuss A.T."/>
            <person name="Fischer K."/>
        </authorList>
    </citation>
    <scope>NUCLEOTIDE SEQUENCE [LARGE SCALE GENOMIC DNA]</scope>
</reference>
<dbReference type="InterPro" id="IPR024084">
    <property type="entry name" value="IsoPropMal-DH-like_dom"/>
</dbReference>
<evidence type="ECO:0000256" key="3">
    <source>
        <dbReference type="ARBA" id="ARBA00007769"/>
    </source>
</evidence>
<keyword evidence="9" id="KW-0520">NAD</keyword>
<evidence type="ECO:0000313" key="15">
    <source>
        <dbReference type="Proteomes" id="UP000070412"/>
    </source>
</evidence>
<evidence type="ECO:0000256" key="5">
    <source>
        <dbReference type="ARBA" id="ARBA00022723"/>
    </source>
</evidence>
<dbReference type="GO" id="GO:0000287">
    <property type="term" value="F:magnesium ion binding"/>
    <property type="evidence" value="ECO:0007669"/>
    <property type="project" value="UniProtKB-UniRule"/>
</dbReference>
<keyword evidence="6" id="KW-0460">Magnesium</keyword>
<gene>
    <name evidence="13" type="ORF">SSS_2065</name>
</gene>
<dbReference type="NCBIfam" id="TIGR00175">
    <property type="entry name" value="mito_nad_idh"/>
    <property type="match status" value="1"/>
</dbReference>
<dbReference type="GO" id="GO:0006102">
    <property type="term" value="P:isocitrate metabolic process"/>
    <property type="evidence" value="ECO:0007669"/>
    <property type="project" value="TreeGrafter"/>
</dbReference>
<comment type="cofactor">
    <cofactor evidence="2">
        <name>Mg(2+)</name>
        <dbReference type="ChEBI" id="CHEBI:18420"/>
    </cofactor>
</comment>
<dbReference type="EMBL" id="WVUK01000050">
    <property type="protein sequence ID" value="KAF7495070.1"/>
    <property type="molecule type" value="Genomic_DNA"/>
</dbReference>
<keyword evidence="8" id="KW-0560">Oxidoreductase</keyword>
<reference evidence="14" key="3">
    <citation type="submission" date="2022-06" db="UniProtKB">
        <authorList>
            <consortium name="EnsemblMetazoa"/>
        </authorList>
    </citation>
    <scope>IDENTIFICATION</scope>
</reference>
<dbReference type="EnsemblMetazoa" id="SSS_2065s_mrna">
    <property type="protein sequence ID" value="KAF7495070.1"/>
    <property type="gene ID" value="SSS_2065"/>
</dbReference>
<keyword evidence="5" id="KW-0479">Metal-binding</keyword>
<dbReference type="GO" id="GO:0006099">
    <property type="term" value="P:tricarboxylic acid cycle"/>
    <property type="evidence" value="ECO:0007669"/>
    <property type="project" value="UniProtKB-UniRule"/>
</dbReference>
<evidence type="ECO:0000256" key="11">
    <source>
        <dbReference type="RuleBase" id="RU361266"/>
    </source>
</evidence>
<keyword evidence="4 11" id="KW-0816">Tricarboxylic acid cycle</keyword>
<dbReference type="PANTHER" id="PTHR11835:SF34">
    <property type="entry name" value="ISOCITRATE DEHYDROGENASE [NAD] SUBUNIT ALPHA, MITOCHONDRIAL"/>
    <property type="match status" value="1"/>
</dbReference>
<evidence type="ECO:0000256" key="9">
    <source>
        <dbReference type="ARBA" id="ARBA00023027"/>
    </source>
</evidence>
<dbReference type="OrthoDB" id="10261637at2759"/>
<evidence type="ECO:0000259" key="12">
    <source>
        <dbReference type="SMART" id="SM01329"/>
    </source>
</evidence>
<dbReference type="SMART" id="SM01329">
    <property type="entry name" value="Iso_dh"/>
    <property type="match status" value="1"/>
</dbReference>
<keyword evidence="7 11" id="KW-0809">Transit peptide</keyword>
<feature type="domain" description="Isopropylmalate dehydrogenase-like" evidence="12">
    <location>
        <begin position="39"/>
        <end position="363"/>
    </location>
</feature>
<dbReference type="Proteomes" id="UP000070412">
    <property type="component" value="Unassembled WGS sequence"/>
</dbReference>
<dbReference type="InterPro" id="IPR004434">
    <property type="entry name" value="Isocitrate_DH_NAD"/>
</dbReference>
<dbReference type="SUPFAM" id="SSF53659">
    <property type="entry name" value="Isocitrate/Isopropylmalate dehydrogenase-like"/>
    <property type="match status" value="1"/>
</dbReference>
<evidence type="ECO:0000313" key="14">
    <source>
        <dbReference type="EnsemblMetazoa" id="KAF7495070.1"/>
    </source>
</evidence>
<reference evidence="13" key="2">
    <citation type="submission" date="2020-01" db="EMBL/GenBank/DDBJ databases">
        <authorList>
            <person name="Korhonen P.K.K."/>
            <person name="Guangxu M.G."/>
            <person name="Wang T.W."/>
            <person name="Stroehlein A.J.S."/>
            <person name="Young N.D."/>
            <person name="Ang C.-S.A."/>
            <person name="Fernando D.W.F."/>
            <person name="Lu H.L."/>
            <person name="Taylor S.T."/>
            <person name="Ehtesham M.E.M."/>
            <person name="Najaraj S.H.N."/>
            <person name="Harsha G.H.G."/>
            <person name="Madugundu A.M."/>
            <person name="Renuse S.R."/>
            <person name="Holt D.H."/>
            <person name="Pandey A.P."/>
            <person name="Papenfuss A.P."/>
            <person name="Gasser R.B.G."/>
            <person name="Fischer K.F."/>
        </authorList>
    </citation>
    <scope>NUCLEOTIDE SEQUENCE</scope>
    <source>
        <strain evidence="13">SSS_KF_BRIS2020</strain>
    </source>
</reference>
<evidence type="ECO:0000256" key="8">
    <source>
        <dbReference type="ARBA" id="ARBA00023002"/>
    </source>
</evidence>
<organism evidence="13">
    <name type="scientific">Sarcoptes scabiei</name>
    <name type="common">Itch mite</name>
    <name type="synonym">Acarus scabiei</name>
    <dbReference type="NCBI Taxonomy" id="52283"/>
    <lineage>
        <taxon>Eukaryota</taxon>
        <taxon>Metazoa</taxon>
        <taxon>Ecdysozoa</taxon>
        <taxon>Arthropoda</taxon>
        <taxon>Chelicerata</taxon>
        <taxon>Arachnida</taxon>
        <taxon>Acari</taxon>
        <taxon>Acariformes</taxon>
        <taxon>Sarcoptiformes</taxon>
        <taxon>Astigmata</taxon>
        <taxon>Psoroptidia</taxon>
        <taxon>Sarcoptoidea</taxon>
        <taxon>Sarcoptidae</taxon>
        <taxon>Sarcoptinae</taxon>
        <taxon>Sarcoptes</taxon>
    </lineage>
</organism>
<dbReference type="Pfam" id="PF00180">
    <property type="entry name" value="Iso_dh"/>
    <property type="match status" value="1"/>
</dbReference>
<dbReference type="PROSITE" id="PS00470">
    <property type="entry name" value="IDH_IMDH"/>
    <property type="match status" value="1"/>
</dbReference>
<sequence length="367" mass="40494">MNRTMIRSIQQSSTLLVARARLMSRRFQSLGTDANRTIPVTMIPGDGIGPEISESVEKIFATAKVPIEWDRVDVTPVKGPDGRFSIPLKAIESVQKNKIGLKGPLATPIGKGHRSLNLEIRKVFSLYANVRPCRSLEGYRTLYDNVDIVTIRENTEGEYSGIEHEIVPGVVQSIKLITEPASRRVAEYAFEYAKSNGRKVITAVHKANIMRMSDGLFLQCCREIAEKHPEIKYKEMYLDTVCLNMVQDPAQFDVLVMPNLYGDILSDLCAGLIGGLGVTPSGNIGKEGAVFESVHGTAPDIAGQDKANPTALLLSSIMMLRYMNLNSFADKIEKACYEVIREGKYRTADLGGTAKCSEFTNEICARL</sequence>
<name>A0A834RDH6_SARSC</name>
<evidence type="ECO:0000256" key="4">
    <source>
        <dbReference type="ARBA" id="ARBA00022532"/>
    </source>
</evidence>
<evidence type="ECO:0000313" key="13">
    <source>
        <dbReference type="EMBL" id="KAF7495070.1"/>
    </source>
</evidence>
<dbReference type="GO" id="GO:0051287">
    <property type="term" value="F:NAD binding"/>
    <property type="evidence" value="ECO:0007669"/>
    <property type="project" value="UniProtKB-UniRule"/>
</dbReference>
<proteinExistence type="inferred from homology"/>
<evidence type="ECO:0000256" key="1">
    <source>
        <dbReference type="ARBA" id="ARBA00001936"/>
    </source>
</evidence>
<dbReference type="GO" id="GO:0004449">
    <property type="term" value="F:isocitrate dehydrogenase (NAD+) activity"/>
    <property type="evidence" value="ECO:0007669"/>
    <property type="project" value="TreeGrafter"/>
</dbReference>
<keyword evidence="11" id="KW-0496">Mitochondrion</keyword>
<comment type="subcellular location">
    <subcellularLocation>
        <location evidence="11">Mitochondrion</location>
    </subcellularLocation>
</comment>
<keyword evidence="15" id="KW-1185">Reference proteome</keyword>
<dbReference type="AlphaFoldDB" id="A0A834RDH6"/>
<accession>A0A834RDH6</accession>
<evidence type="ECO:0000256" key="10">
    <source>
        <dbReference type="ARBA" id="ARBA00065927"/>
    </source>
</evidence>
<dbReference type="PANTHER" id="PTHR11835">
    <property type="entry name" value="DECARBOXYLATING DEHYDROGENASES-ISOCITRATE, ISOPROPYLMALATE, TARTRATE"/>
    <property type="match status" value="1"/>
</dbReference>
<evidence type="ECO:0000256" key="7">
    <source>
        <dbReference type="ARBA" id="ARBA00022946"/>
    </source>
</evidence>
<evidence type="ECO:0000256" key="2">
    <source>
        <dbReference type="ARBA" id="ARBA00001946"/>
    </source>
</evidence>
<evidence type="ECO:0000256" key="6">
    <source>
        <dbReference type="ARBA" id="ARBA00022842"/>
    </source>
</evidence>
<dbReference type="InterPro" id="IPR019818">
    <property type="entry name" value="IsoCit/isopropylmalate_DH_CS"/>
</dbReference>
<comment type="similarity">
    <text evidence="3 11">Belongs to the isocitrate and isopropylmalate dehydrogenases family.</text>
</comment>